<proteinExistence type="predicted"/>
<accession>A0AAE3XKV0</accession>
<keyword evidence="2" id="KW-1185">Reference proteome</keyword>
<dbReference type="Pfam" id="PF16248">
    <property type="entry name" value="DUF4905"/>
    <property type="match status" value="1"/>
</dbReference>
<dbReference type="Proteomes" id="UP001185092">
    <property type="component" value="Unassembled WGS sequence"/>
</dbReference>
<dbReference type="EMBL" id="JAVDQD010000001">
    <property type="protein sequence ID" value="MDR6238282.1"/>
    <property type="molecule type" value="Genomic_DNA"/>
</dbReference>
<gene>
    <name evidence="1" type="ORF">HNQ88_001258</name>
</gene>
<name>A0AAE3XKV0_9BACT</name>
<evidence type="ECO:0008006" key="3">
    <source>
        <dbReference type="Google" id="ProtNLM"/>
    </source>
</evidence>
<evidence type="ECO:0000313" key="1">
    <source>
        <dbReference type="EMBL" id="MDR6238282.1"/>
    </source>
</evidence>
<comment type="caution">
    <text evidence="1">The sequence shown here is derived from an EMBL/GenBank/DDBJ whole genome shotgun (WGS) entry which is preliminary data.</text>
</comment>
<evidence type="ECO:0000313" key="2">
    <source>
        <dbReference type="Proteomes" id="UP001185092"/>
    </source>
</evidence>
<sequence length="269" mass="31031">MKSKLQYESPGLIWNSVMDPDQGLMVLEERDQANMEMTFSCIDLLNDKVLFEGLLFEDSWNLGINALMGNLMIMHKYKDADNPIVEKVFAYDINKEAILWEAENFGIERVSEDSLIGYFEREGEHFPHVLDIMTGEAEYLDDQAYKEALIGAAKKGAEKMDESLAQYPLHYTEENDHFETFRKFIEQKMGLKPEKAVDYLETDTWLILSFYTIKGNGLDNILLVLDKDGNVLLNTLINANSKGIAFDPFFVYQNKLIFVRDRGELCIFE</sequence>
<reference evidence="1" key="1">
    <citation type="submission" date="2023-07" db="EMBL/GenBank/DDBJ databases">
        <title>Genomic Encyclopedia of Type Strains, Phase IV (KMG-IV): sequencing the most valuable type-strain genomes for metagenomic binning, comparative biology and taxonomic classification.</title>
        <authorList>
            <person name="Goeker M."/>
        </authorList>
    </citation>
    <scope>NUCLEOTIDE SEQUENCE</scope>
    <source>
        <strain evidence="1">DSM 26174</strain>
    </source>
</reference>
<organism evidence="1 2">
    <name type="scientific">Aureibacter tunicatorum</name>
    <dbReference type="NCBI Taxonomy" id="866807"/>
    <lineage>
        <taxon>Bacteria</taxon>
        <taxon>Pseudomonadati</taxon>
        <taxon>Bacteroidota</taxon>
        <taxon>Cytophagia</taxon>
        <taxon>Cytophagales</taxon>
        <taxon>Persicobacteraceae</taxon>
        <taxon>Aureibacter</taxon>
    </lineage>
</organism>
<protein>
    <recommendedName>
        <fullName evidence="3">DUF4905 domain-containing protein</fullName>
    </recommendedName>
</protein>
<dbReference type="AlphaFoldDB" id="A0AAE3XKV0"/>
<dbReference type="InterPro" id="IPR032595">
    <property type="entry name" value="DUF4905"/>
</dbReference>
<dbReference type="RefSeq" id="WP_309937762.1">
    <property type="nucleotide sequence ID" value="NZ_AP025305.1"/>
</dbReference>